<feature type="repeat" description="ANK" evidence="9">
    <location>
        <begin position="35"/>
        <end position="67"/>
    </location>
</feature>
<sequence length="459" mass="49362">MSLKELFDHISNDDLEAAKALLAGGQVKVNDADEHGMSALQHASFKGLPKMCQMLLDQGADVHWDGHEHGYTALHFAALSGSEPTVRCLLAAGARADRTNSVHRTPAQMAGFVGNHRVVALINNFIPRELIDYYTVARGQETEPKLLPSLAAPTHHLLMQVNLHPVHIVNVLRQSAQLFSHLVRVSRVLELISEREVRKPSGGNDVLAVKAHYLSCVLRSLDEARRAELKKLGSGEGEATEVDQKELAEKVYSHMSRAWLRCNDSMVEEYQENYLRGCIKSFPCRETPLFQQLVANLARAPPAAVETSALGLLSAAINGQRAFQDEKQCFACGEEGATKRCAQCRGVQYCGRECQRVHWFTHKKFCAVLKQRVIEQERRAAAAAAAEAAATAGGEAAALPAADGAATVPEGEDDDPGQGPVQAAGQGPAQNAGQGVAQAAGQGAAQDAPLNQPVAGEAR</sequence>
<dbReference type="Gene3D" id="6.10.140.2220">
    <property type="match status" value="1"/>
</dbReference>
<dbReference type="Pfam" id="PF01753">
    <property type="entry name" value="zf-MYND"/>
    <property type="match status" value="1"/>
</dbReference>
<organism evidence="13 14">
    <name type="scientific">Amphibalanus amphitrite</name>
    <name type="common">Striped barnacle</name>
    <name type="synonym">Balanus amphitrite</name>
    <dbReference type="NCBI Taxonomy" id="1232801"/>
    <lineage>
        <taxon>Eukaryota</taxon>
        <taxon>Metazoa</taxon>
        <taxon>Ecdysozoa</taxon>
        <taxon>Arthropoda</taxon>
        <taxon>Crustacea</taxon>
        <taxon>Multicrustacea</taxon>
        <taxon>Cirripedia</taxon>
        <taxon>Thoracica</taxon>
        <taxon>Thoracicalcarea</taxon>
        <taxon>Balanomorpha</taxon>
        <taxon>Balanoidea</taxon>
        <taxon>Balanidae</taxon>
        <taxon>Amphibalaninae</taxon>
        <taxon>Amphibalanus</taxon>
    </lineage>
</organism>
<feature type="domain" description="MYND-type" evidence="12">
    <location>
        <begin position="329"/>
        <end position="366"/>
    </location>
</feature>
<dbReference type="EMBL" id="VIIS01001332">
    <property type="protein sequence ID" value="KAF0299788.1"/>
    <property type="molecule type" value="Genomic_DNA"/>
</dbReference>
<reference evidence="13 14" key="1">
    <citation type="submission" date="2019-07" db="EMBL/GenBank/DDBJ databases">
        <title>Draft genome assembly of a fouling barnacle, Amphibalanus amphitrite (Darwin, 1854): The first reference genome for Thecostraca.</title>
        <authorList>
            <person name="Kim W."/>
        </authorList>
    </citation>
    <scope>NUCLEOTIDE SEQUENCE [LARGE SCALE GENOMIC DNA]</scope>
    <source>
        <strain evidence="13">SNU_AA5</strain>
        <tissue evidence="13">Soma without cirri and trophi</tissue>
    </source>
</reference>
<dbReference type="OrthoDB" id="6105938at2759"/>
<dbReference type="SUPFAM" id="SSF144232">
    <property type="entry name" value="HIT/MYND zinc finger-like"/>
    <property type="match status" value="1"/>
</dbReference>
<evidence type="ECO:0000259" key="12">
    <source>
        <dbReference type="PROSITE" id="PS50865"/>
    </source>
</evidence>
<proteinExistence type="predicted"/>
<feature type="repeat" description="ANK" evidence="9">
    <location>
        <begin position="69"/>
        <end position="101"/>
    </location>
</feature>
<feature type="compositionally biased region" description="Low complexity" evidence="11">
    <location>
        <begin position="417"/>
        <end position="449"/>
    </location>
</feature>
<evidence type="ECO:0000256" key="10">
    <source>
        <dbReference type="PROSITE-ProRule" id="PRU00134"/>
    </source>
</evidence>
<keyword evidence="6 9" id="KW-0040">ANK repeat</keyword>
<dbReference type="PANTHER" id="PTHR24150">
    <property type="entry name" value="ANKYRIN REPEAT AND MYND DOMAIN-CONTAINING PROTEIN 2"/>
    <property type="match status" value="1"/>
</dbReference>
<accession>A0A6A4WCM3</accession>
<dbReference type="Proteomes" id="UP000440578">
    <property type="component" value="Unassembled WGS sequence"/>
</dbReference>
<protein>
    <submittedName>
        <fullName evidence="13">Ankyrin repeat and MYND domain-containing protein 2</fullName>
    </submittedName>
</protein>
<dbReference type="Gene3D" id="1.25.40.20">
    <property type="entry name" value="Ankyrin repeat-containing domain"/>
    <property type="match status" value="1"/>
</dbReference>
<keyword evidence="5" id="KW-0862">Zinc</keyword>
<keyword evidence="14" id="KW-1185">Reference proteome</keyword>
<dbReference type="PROSITE" id="PS50088">
    <property type="entry name" value="ANK_REPEAT"/>
    <property type="match status" value="2"/>
</dbReference>
<keyword evidence="8" id="KW-0966">Cell projection</keyword>
<dbReference type="AlphaFoldDB" id="A0A6A4WCM3"/>
<dbReference type="GO" id="GO:0008270">
    <property type="term" value="F:zinc ion binding"/>
    <property type="evidence" value="ECO:0007669"/>
    <property type="project" value="UniProtKB-KW"/>
</dbReference>
<evidence type="ECO:0000256" key="2">
    <source>
        <dbReference type="ARBA" id="ARBA00022723"/>
    </source>
</evidence>
<evidence type="ECO:0000256" key="3">
    <source>
        <dbReference type="ARBA" id="ARBA00022737"/>
    </source>
</evidence>
<comment type="subcellular location">
    <subcellularLocation>
        <location evidence="1">Cell projection</location>
        <location evidence="1">Cilium</location>
    </subcellularLocation>
</comment>
<evidence type="ECO:0000256" key="5">
    <source>
        <dbReference type="ARBA" id="ARBA00022833"/>
    </source>
</evidence>
<gene>
    <name evidence="13" type="primary">ANKMY2</name>
    <name evidence="13" type="ORF">FJT64_027571</name>
</gene>
<dbReference type="InterPro" id="IPR052452">
    <property type="entry name" value="Ankyrin-MYND_dom_contain_2"/>
</dbReference>
<feature type="compositionally biased region" description="Low complexity" evidence="11">
    <location>
        <begin position="394"/>
        <end position="406"/>
    </location>
</feature>
<evidence type="ECO:0000256" key="1">
    <source>
        <dbReference type="ARBA" id="ARBA00004138"/>
    </source>
</evidence>
<dbReference type="PROSITE" id="PS01360">
    <property type="entry name" value="ZF_MYND_1"/>
    <property type="match status" value="1"/>
</dbReference>
<dbReference type="InterPro" id="IPR036770">
    <property type="entry name" value="Ankyrin_rpt-contain_sf"/>
</dbReference>
<keyword evidence="4 10" id="KW-0863">Zinc-finger</keyword>
<dbReference type="PROSITE" id="PS50865">
    <property type="entry name" value="ZF_MYND_2"/>
    <property type="match status" value="1"/>
</dbReference>
<keyword evidence="2" id="KW-0479">Metal-binding</keyword>
<dbReference type="GO" id="GO:0005929">
    <property type="term" value="C:cilium"/>
    <property type="evidence" value="ECO:0007669"/>
    <property type="project" value="UniProtKB-SubCell"/>
</dbReference>
<dbReference type="InterPro" id="IPR002893">
    <property type="entry name" value="Znf_MYND"/>
</dbReference>
<evidence type="ECO:0000313" key="14">
    <source>
        <dbReference type="Proteomes" id="UP000440578"/>
    </source>
</evidence>
<dbReference type="Pfam" id="PF12796">
    <property type="entry name" value="Ank_2"/>
    <property type="match status" value="1"/>
</dbReference>
<evidence type="ECO:0000256" key="7">
    <source>
        <dbReference type="ARBA" id="ARBA00023069"/>
    </source>
</evidence>
<dbReference type="SMART" id="SM00248">
    <property type="entry name" value="ANK"/>
    <property type="match status" value="2"/>
</dbReference>
<evidence type="ECO:0000313" key="13">
    <source>
        <dbReference type="EMBL" id="KAF0299788.1"/>
    </source>
</evidence>
<evidence type="ECO:0000256" key="4">
    <source>
        <dbReference type="ARBA" id="ARBA00022771"/>
    </source>
</evidence>
<keyword evidence="7" id="KW-0969">Cilium</keyword>
<evidence type="ECO:0000256" key="9">
    <source>
        <dbReference type="PROSITE-ProRule" id="PRU00023"/>
    </source>
</evidence>
<keyword evidence="3" id="KW-0677">Repeat</keyword>
<evidence type="ECO:0000256" key="8">
    <source>
        <dbReference type="ARBA" id="ARBA00023273"/>
    </source>
</evidence>
<dbReference type="PANTHER" id="PTHR24150:SF8">
    <property type="entry name" value="ANKYRIN REPEAT AND MYND DOMAIN-CONTAINING PROTEIN 2"/>
    <property type="match status" value="1"/>
</dbReference>
<comment type="caution">
    <text evidence="13">The sequence shown here is derived from an EMBL/GenBank/DDBJ whole genome shotgun (WGS) entry which is preliminary data.</text>
</comment>
<name>A0A6A4WCM3_AMPAM</name>
<dbReference type="InterPro" id="IPR002110">
    <property type="entry name" value="Ankyrin_rpt"/>
</dbReference>
<evidence type="ECO:0000256" key="11">
    <source>
        <dbReference type="SAM" id="MobiDB-lite"/>
    </source>
</evidence>
<dbReference type="SUPFAM" id="SSF48403">
    <property type="entry name" value="Ankyrin repeat"/>
    <property type="match status" value="1"/>
</dbReference>
<evidence type="ECO:0000256" key="6">
    <source>
        <dbReference type="ARBA" id="ARBA00023043"/>
    </source>
</evidence>
<dbReference type="PROSITE" id="PS50297">
    <property type="entry name" value="ANK_REP_REGION"/>
    <property type="match status" value="2"/>
</dbReference>
<feature type="region of interest" description="Disordered" evidence="11">
    <location>
        <begin position="394"/>
        <end position="459"/>
    </location>
</feature>